<protein>
    <submittedName>
        <fullName evidence="1">Rab35 protein</fullName>
    </submittedName>
</protein>
<dbReference type="InterPro" id="IPR008775">
    <property type="entry name" value="Phytyl_CoA_dOase-like"/>
</dbReference>
<evidence type="ECO:0000313" key="1">
    <source>
        <dbReference type="EMBL" id="CAE7222573.1"/>
    </source>
</evidence>
<dbReference type="Pfam" id="PF05721">
    <property type="entry name" value="PhyH"/>
    <property type="match status" value="1"/>
</dbReference>
<dbReference type="OrthoDB" id="435155at2759"/>
<proteinExistence type="predicted"/>
<organism evidence="1 2">
    <name type="scientific">Symbiodinium pilosum</name>
    <name type="common">Dinoflagellate</name>
    <dbReference type="NCBI Taxonomy" id="2952"/>
    <lineage>
        <taxon>Eukaryota</taxon>
        <taxon>Sar</taxon>
        <taxon>Alveolata</taxon>
        <taxon>Dinophyceae</taxon>
        <taxon>Suessiales</taxon>
        <taxon>Symbiodiniaceae</taxon>
        <taxon>Symbiodinium</taxon>
    </lineage>
</organism>
<name>A0A812K886_SYMPI</name>
<dbReference type="SUPFAM" id="SSF51197">
    <property type="entry name" value="Clavaminate synthase-like"/>
    <property type="match status" value="1"/>
</dbReference>
<keyword evidence="2" id="KW-1185">Reference proteome</keyword>
<dbReference type="EMBL" id="CAJNIZ010003448">
    <property type="protein sequence ID" value="CAE7222573.1"/>
    <property type="molecule type" value="Genomic_DNA"/>
</dbReference>
<evidence type="ECO:0000313" key="2">
    <source>
        <dbReference type="Proteomes" id="UP000649617"/>
    </source>
</evidence>
<gene>
    <name evidence="1" type="primary">Rab35</name>
    <name evidence="1" type="ORF">SPIL2461_LOCUS2995</name>
</gene>
<dbReference type="Proteomes" id="UP000649617">
    <property type="component" value="Unassembled WGS sequence"/>
</dbReference>
<reference evidence="1" key="1">
    <citation type="submission" date="2021-02" db="EMBL/GenBank/DDBJ databases">
        <authorList>
            <person name="Dougan E. K."/>
            <person name="Rhodes N."/>
            <person name="Thang M."/>
            <person name="Chan C."/>
        </authorList>
    </citation>
    <scope>NUCLEOTIDE SEQUENCE</scope>
</reference>
<dbReference type="AlphaFoldDB" id="A0A812K886"/>
<sequence length="229" mass="25926">MKLRSSSHPSIMQLVSQTCISAAAEQLLGSGRVMAPGSGQLAVRFPVVDRLEKVNGELTEASLQVVHRDYSRDHFHIDGTGKESPLPFSLLCKVALSDQTAPHRGNFTIFPGSHRRPEVIDWHFSQIRKSRVHEHKRPDAGEPLQVQLAVGDAVMVHPYLCHRIGTNTSPHVRYSVIFRFRTREFLTNISKPELLRQNPMLEFDWFAHDGGYNADDQGREDKTKQQKIV</sequence>
<dbReference type="Gene3D" id="2.60.120.620">
    <property type="entry name" value="q2cbj1_9rhob like domain"/>
    <property type="match status" value="1"/>
</dbReference>
<comment type="caution">
    <text evidence="1">The sequence shown here is derived from an EMBL/GenBank/DDBJ whole genome shotgun (WGS) entry which is preliminary data.</text>
</comment>
<accession>A0A812K886</accession>